<dbReference type="Gene3D" id="3.30.70.270">
    <property type="match status" value="1"/>
</dbReference>
<sequence>MCQILKRQCGTPQRNRCFECGAPRQLSREDCPKLKNNDGGNRKCTKSRLIQLKQKIGEIQPGKPDGRKSSRLKIHGQRMPGAAPVARAPYRLAPSEMKELSEQLQELSDKGFIRHSFLLPSGAPVLFVKKKDGSFRMCIDYRELNKLTVKNRYPLPRIDDLFDQLQGSNIYSKIDLRSGYHQLKVREQDNFKDAFPTWNQVRLVIKEENAYQLIIAEVYARCNNSGYTLRGAKTIWSSCDASHNGVGYLAIGDLNIVIIMIHKSKYSIPPQVLKNVQECEANYIEIPEWKWDNITMDFITELPEIDKVSINTIWMIVVVAIHGIPASIICDRDGRFTSNFWRSFQKALGIDISMSTAYHPETDGQKLIQETTEKDRPDQDKDASCTGSTKEATLNGNESQWSSVDWEQSIAQGLTLEMVHRD</sequence>
<dbReference type="InterPro" id="IPR036397">
    <property type="entry name" value="RNaseH_sf"/>
</dbReference>
<organism evidence="3 4">
    <name type="scientific">Tanacetum coccineum</name>
    <dbReference type="NCBI Taxonomy" id="301880"/>
    <lineage>
        <taxon>Eukaryota</taxon>
        <taxon>Viridiplantae</taxon>
        <taxon>Streptophyta</taxon>
        <taxon>Embryophyta</taxon>
        <taxon>Tracheophyta</taxon>
        <taxon>Spermatophyta</taxon>
        <taxon>Magnoliopsida</taxon>
        <taxon>eudicotyledons</taxon>
        <taxon>Gunneridae</taxon>
        <taxon>Pentapetalae</taxon>
        <taxon>asterids</taxon>
        <taxon>campanulids</taxon>
        <taxon>Asterales</taxon>
        <taxon>Asteraceae</taxon>
        <taxon>Asteroideae</taxon>
        <taxon>Anthemideae</taxon>
        <taxon>Anthemidinae</taxon>
        <taxon>Tanacetum</taxon>
    </lineage>
</organism>
<evidence type="ECO:0000313" key="3">
    <source>
        <dbReference type="EMBL" id="GJT37291.1"/>
    </source>
</evidence>
<proteinExistence type="predicted"/>
<feature type="compositionally biased region" description="Polar residues" evidence="1">
    <location>
        <begin position="385"/>
        <end position="403"/>
    </location>
</feature>
<protein>
    <submittedName>
        <fullName evidence="3">Reverse transcriptase domain-containing protein</fullName>
    </submittedName>
</protein>
<keyword evidence="3" id="KW-0695">RNA-directed DNA polymerase</keyword>
<reference evidence="3" key="2">
    <citation type="submission" date="2022-01" db="EMBL/GenBank/DDBJ databases">
        <authorList>
            <person name="Yamashiro T."/>
            <person name="Shiraishi A."/>
            <person name="Satake H."/>
            <person name="Nakayama K."/>
        </authorList>
    </citation>
    <scope>NUCLEOTIDE SEQUENCE</scope>
</reference>
<dbReference type="InterPro" id="IPR012337">
    <property type="entry name" value="RNaseH-like_sf"/>
</dbReference>
<keyword evidence="4" id="KW-1185">Reference proteome</keyword>
<dbReference type="Gene3D" id="3.30.420.10">
    <property type="entry name" value="Ribonuclease H-like superfamily/Ribonuclease H"/>
    <property type="match status" value="1"/>
</dbReference>
<dbReference type="GO" id="GO:0003964">
    <property type="term" value="F:RNA-directed DNA polymerase activity"/>
    <property type="evidence" value="ECO:0007669"/>
    <property type="project" value="UniProtKB-KW"/>
</dbReference>
<gene>
    <name evidence="3" type="ORF">Tco_0937156</name>
</gene>
<keyword evidence="3" id="KW-0548">Nucleotidyltransferase</keyword>
<accession>A0ABQ5DGA4</accession>
<dbReference type="InterPro" id="IPR043502">
    <property type="entry name" value="DNA/RNA_pol_sf"/>
</dbReference>
<dbReference type="InterPro" id="IPR043128">
    <property type="entry name" value="Rev_trsase/Diguanyl_cyclase"/>
</dbReference>
<dbReference type="InterPro" id="IPR053134">
    <property type="entry name" value="RNA-dir_DNA_polymerase"/>
</dbReference>
<dbReference type="CDD" id="cd01647">
    <property type="entry name" value="RT_LTR"/>
    <property type="match status" value="1"/>
</dbReference>
<evidence type="ECO:0000256" key="1">
    <source>
        <dbReference type="SAM" id="MobiDB-lite"/>
    </source>
</evidence>
<evidence type="ECO:0000259" key="2">
    <source>
        <dbReference type="Pfam" id="PF00078"/>
    </source>
</evidence>
<name>A0ABQ5DGA4_9ASTR</name>
<feature type="region of interest" description="Disordered" evidence="1">
    <location>
        <begin position="370"/>
        <end position="403"/>
    </location>
</feature>
<comment type="caution">
    <text evidence="3">The sequence shown here is derived from an EMBL/GenBank/DDBJ whole genome shotgun (WGS) entry which is preliminary data.</text>
</comment>
<dbReference type="SUPFAM" id="SSF56672">
    <property type="entry name" value="DNA/RNA polymerases"/>
    <property type="match status" value="1"/>
</dbReference>
<dbReference type="Gene3D" id="3.10.10.10">
    <property type="entry name" value="HIV Type 1 Reverse Transcriptase, subunit A, domain 1"/>
    <property type="match status" value="1"/>
</dbReference>
<keyword evidence="3" id="KW-0808">Transferase</keyword>
<evidence type="ECO:0000313" key="4">
    <source>
        <dbReference type="Proteomes" id="UP001151760"/>
    </source>
</evidence>
<reference evidence="3" key="1">
    <citation type="journal article" date="2022" name="Int. J. Mol. Sci.">
        <title>Draft Genome of Tanacetum Coccineum: Genomic Comparison of Closely Related Tanacetum-Family Plants.</title>
        <authorList>
            <person name="Yamashiro T."/>
            <person name="Shiraishi A."/>
            <person name="Nakayama K."/>
            <person name="Satake H."/>
        </authorList>
    </citation>
    <scope>NUCLEOTIDE SEQUENCE</scope>
</reference>
<dbReference type="PANTHER" id="PTHR24559">
    <property type="entry name" value="TRANSPOSON TY3-I GAG-POL POLYPROTEIN"/>
    <property type="match status" value="1"/>
</dbReference>
<feature type="compositionally biased region" description="Basic and acidic residues" evidence="1">
    <location>
        <begin position="371"/>
        <end position="383"/>
    </location>
</feature>
<feature type="region of interest" description="Disordered" evidence="1">
    <location>
        <begin position="59"/>
        <end position="80"/>
    </location>
</feature>
<dbReference type="EMBL" id="BQNB010015211">
    <property type="protein sequence ID" value="GJT37291.1"/>
    <property type="molecule type" value="Genomic_DNA"/>
</dbReference>
<dbReference type="Pfam" id="PF00078">
    <property type="entry name" value="RVT_1"/>
    <property type="match status" value="1"/>
</dbReference>
<dbReference type="InterPro" id="IPR000477">
    <property type="entry name" value="RT_dom"/>
</dbReference>
<dbReference type="PANTHER" id="PTHR24559:SF427">
    <property type="entry name" value="RNA-DIRECTED DNA POLYMERASE"/>
    <property type="match status" value="1"/>
</dbReference>
<feature type="domain" description="Reverse transcriptase" evidence="2">
    <location>
        <begin position="128"/>
        <end position="198"/>
    </location>
</feature>
<dbReference type="SUPFAM" id="SSF53098">
    <property type="entry name" value="Ribonuclease H-like"/>
    <property type="match status" value="1"/>
</dbReference>
<dbReference type="Proteomes" id="UP001151760">
    <property type="component" value="Unassembled WGS sequence"/>
</dbReference>